<feature type="region of interest" description="Disordered" evidence="1">
    <location>
        <begin position="532"/>
        <end position="570"/>
    </location>
</feature>
<evidence type="ECO:0000313" key="3">
    <source>
        <dbReference type="EMBL" id="KAF5202127.1"/>
    </source>
</evidence>
<dbReference type="GO" id="GO:0005634">
    <property type="term" value="C:nucleus"/>
    <property type="evidence" value="ECO:0007669"/>
    <property type="project" value="TreeGrafter"/>
</dbReference>
<evidence type="ECO:0000259" key="2">
    <source>
        <dbReference type="Pfam" id="PF03184"/>
    </source>
</evidence>
<protein>
    <submittedName>
        <fullName evidence="3">Transposase protein</fullName>
    </submittedName>
</protein>
<feature type="compositionally biased region" description="Basic residues" evidence="1">
    <location>
        <begin position="382"/>
        <end position="392"/>
    </location>
</feature>
<name>A0A7J6WZ49_THATH</name>
<dbReference type="AlphaFoldDB" id="A0A7J6WZ49"/>
<dbReference type="OrthoDB" id="3439494at2759"/>
<comment type="caution">
    <text evidence="3">The sequence shown here is derived from an EMBL/GenBank/DDBJ whole genome shotgun (WGS) entry which is preliminary data.</text>
</comment>
<feature type="region of interest" description="Disordered" evidence="1">
    <location>
        <begin position="376"/>
        <end position="405"/>
    </location>
</feature>
<dbReference type="PANTHER" id="PTHR19303:SF74">
    <property type="entry name" value="POGO TRANSPOSABLE ELEMENT WITH KRAB DOMAIN"/>
    <property type="match status" value="1"/>
</dbReference>
<dbReference type="Pfam" id="PF03184">
    <property type="entry name" value="DDE_1"/>
    <property type="match status" value="1"/>
</dbReference>
<sequence>AQYPNKAPPTRRWFQSWLQSHLKLHTTKTKPIANARLDTHTEEEVIQWFGKLEFAMAKYKIKNPKNILNMDESGARVGYPTGEQVIVPLQVKDLYTASPENRKSVTILETIYADGREPLPPFIIAPGVNIMENWITKELKGPESICCTPTGYINNEKIMEYADHLIKHTRAGPKKPWKILLLDSHESHCYEPFQLKCTESHIYLFYFPSHLTHALQPLDVGIFRPWKHYHNLAIQAALRSLDFEYTITSFFRDLTKIRTQTFKQYTIVNAFRTSGIYPVCQKAGLTKMREYKKNYKKRKADEMANTTEDREELQLPQLPTRDIMWEATARLAALGEKDPTQFSDNTLTTFKDIVKESTIQLYKAHLTTLEHSALQEKIRADSKRKRTSRRSIQKGGGASTTEDLRERIKIREEKESSEAFRKAEKKLATAVNKAKNSLHARGVQARRDEKARKERLKLYILRNELPLPEDIIPIRDPEKKPTVLEQSLCTEEAFPELLVQVQEARSQARFVEVEKDLLVRLGDHYEEVIRDYEDSEPEPEDYSTLKDSSDVESDSGSIDSIANQADFMPF</sequence>
<feature type="compositionally biased region" description="Polar residues" evidence="1">
    <location>
        <begin position="554"/>
        <end position="563"/>
    </location>
</feature>
<proteinExistence type="predicted"/>
<organism evidence="3 4">
    <name type="scientific">Thalictrum thalictroides</name>
    <name type="common">Rue-anemone</name>
    <name type="synonym">Anemone thalictroides</name>
    <dbReference type="NCBI Taxonomy" id="46969"/>
    <lineage>
        <taxon>Eukaryota</taxon>
        <taxon>Viridiplantae</taxon>
        <taxon>Streptophyta</taxon>
        <taxon>Embryophyta</taxon>
        <taxon>Tracheophyta</taxon>
        <taxon>Spermatophyta</taxon>
        <taxon>Magnoliopsida</taxon>
        <taxon>Ranunculales</taxon>
        <taxon>Ranunculaceae</taxon>
        <taxon>Thalictroideae</taxon>
        <taxon>Thalictrum</taxon>
    </lineage>
</organism>
<dbReference type="EMBL" id="JABWDY010008552">
    <property type="protein sequence ID" value="KAF5202127.1"/>
    <property type="molecule type" value="Genomic_DNA"/>
</dbReference>
<evidence type="ECO:0000256" key="1">
    <source>
        <dbReference type="SAM" id="MobiDB-lite"/>
    </source>
</evidence>
<dbReference type="GO" id="GO:0003677">
    <property type="term" value="F:DNA binding"/>
    <property type="evidence" value="ECO:0007669"/>
    <property type="project" value="TreeGrafter"/>
</dbReference>
<dbReference type="Proteomes" id="UP000554482">
    <property type="component" value="Unassembled WGS sequence"/>
</dbReference>
<evidence type="ECO:0000313" key="4">
    <source>
        <dbReference type="Proteomes" id="UP000554482"/>
    </source>
</evidence>
<dbReference type="PANTHER" id="PTHR19303">
    <property type="entry name" value="TRANSPOSON"/>
    <property type="match status" value="1"/>
</dbReference>
<dbReference type="InterPro" id="IPR004875">
    <property type="entry name" value="DDE_SF_endonuclease_dom"/>
</dbReference>
<feature type="non-terminal residue" evidence="3">
    <location>
        <position position="1"/>
    </location>
</feature>
<dbReference type="InterPro" id="IPR050863">
    <property type="entry name" value="CenT-Element_Derived"/>
</dbReference>
<gene>
    <name evidence="3" type="ORF">FRX31_008286</name>
</gene>
<accession>A0A7J6WZ49</accession>
<feature type="domain" description="DDE-1" evidence="2">
    <location>
        <begin position="105"/>
        <end position="238"/>
    </location>
</feature>
<keyword evidence="4" id="KW-1185">Reference proteome</keyword>
<reference evidence="3 4" key="1">
    <citation type="submission" date="2020-06" db="EMBL/GenBank/DDBJ databases">
        <title>Transcriptomic and genomic resources for Thalictrum thalictroides and T. hernandezii: Facilitating candidate gene discovery in an emerging model plant lineage.</title>
        <authorList>
            <person name="Arias T."/>
            <person name="Riano-Pachon D.M."/>
            <person name="Di Stilio V.S."/>
        </authorList>
    </citation>
    <scope>NUCLEOTIDE SEQUENCE [LARGE SCALE GENOMIC DNA]</scope>
    <source>
        <strain evidence="4">cv. WT478/WT964</strain>
        <tissue evidence="3">Leaves</tissue>
    </source>
</reference>